<gene>
    <name evidence="3" type="primary">ppnP</name>
    <name evidence="4" type="ORF">CF168_19535</name>
</gene>
<proteinExistence type="inferred from homology"/>
<name>A0A220URR0_9GAMM</name>
<dbReference type="FunFam" id="2.60.120.10:FF:000016">
    <property type="entry name" value="Pyrimidine/purine nucleoside phosphorylase"/>
    <property type="match status" value="1"/>
</dbReference>
<dbReference type="EC" id="2.4.2.1" evidence="3"/>
<comment type="catalytic activity">
    <reaction evidence="3">
        <text>cytidine + phosphate = cytosine + alpha-D-ribose 1-phosphate</text>
        <dbReference type="Rhea" id="RHEA:52540"/>
        <dbReference type="ChEBI" id="CHEBI:16040"/>
        <dbReference type="ChEBI" id="CHEBI:17562"/>
        <dbReference type="ChEBI" id="CHEBI:43474"/>
        <dbReference type="ChEBI" id="CHEBI:57720"/>
        <dbReference type="EC" id="2.4.2.2"/>
    </reaction>
</comment>
<dbReference type="PANTHER" id="PTHR36540">
    <property type="entry name" value="PYRIMIDINE/PURINE NUCLEOSIDE PHOSPHORYLASE"/>
    <property type="match status" value="1"/>
</dbReference>
<dbReference type="RefSeq" id="WP_089068715.1">
    <property type="nucleotide sequence ID" value="NZ_CP022358.1"/>
</dbReference>
<dbReference type="HAMAP" id="MF_01537">
    <property type="entry name" value="Nucleos_phosphorylase_PpnP"/>
    <property type="match status" value="1"/>
</dbReference>
<comment type="catalytic activity">
    <reaction evidence="3">
        <text>adenosine + phosphate = alpha-D-ribose 1-phosphate + adenine</text>
        <dbReference type="Rhea" id="RHEA:27642"/>
        <dbReference type="ChEBI" id="CHEBI:16335"/>
        <dbReference type="ChEBI" id="CHEBI:16708"/>
        <dbReference type="ChEBI" id="CHEBI:43474"/>
        <dbReference type="ChEBI" id="CHEBI:57720"/>
        <dbReference type="EC" id="2.4.2.1"/>
    </reaction>
</comment>
<sequence length="103" mass="11411">MELIEQVSVAKKANIYFEGKVASRSVFFSDGSKKTLGVVLPGEYEFSTSQGEIMQVTSGSFEVLLPNNTTWQTFSEGSQFELAANVSFKIRNNAIAEYCCSYQ</sequence>
<evidence type="ECO:0000256" key="3">
    <source>
        <dbReference type="HAMAP-Rule" id="MF_01537"/>
    </source>
</evidence>
<dbReference type="Pfam" id="PF06865">
    <property type="entry name" value="Ppnp"/>
    <property type="match status" value="1"/>
</dbReference>
<comment type="function">
    <text evidence="3">Catalyzes the phosphorolysis of diverse nucleosides, yielding D-ribose 1-phosphate and the respective free bases. Can use uridine, adenosine, guanosine, cytidine, thymidine, inosine and xanthosine as substrates. Also catalyzes the reverse reactions.</text>
</comment>
<dbReference type="EC" id="2.4.2.2" evidence="3"/>
<evidence type="ECO:0000256" key="2">
    <source>
        <dbReference type="ARBA" id="ARBA00022679"/>
    </source>
</evidence>
<comment type="catalytic activity">
    <reaction evidence="3">
        <text>inosine + phosphate = alpha-D-ribose 1-phosphate + hypoxanthine</text>
        <dbReference type="Rhea" id="RHEA:27646"/>
        <dbReference type="ChEBI" id="CHEBI:17368"/>
        <dbReference type="ChEBI" id="CHEBI:17596"/>
        <dbReference type="ChEBI" id="CHEBI:43474"/>
        <dbReference type="ChEBI" id="CHEBI:57720"/>
        <dbReference type="EC" id="2.4.2.1"/>
    </reaction>
</comment>
<dbReference type="InterPro" id="IPR009664">
    <property type="entry name" value="Ppnp"/>
</dbReference>
<comment type="catalytic activity">
    <reaction evidence="3">
        <text>xanthosine + phosphate = alpha-D-ribose 1-phosphate + xanthine</text>
        <dbReference type="Rhea" id="RHEA:27638"/>
        <dbReference type="ChEBI" id="CHEBI:17712"/>
        <dbReference type="ChEBI" id="CHEBI:18107"/>
        <dbReference type="ChEBI" id="CHEBI:43474"/>
        <dbReference type="ChEBI" id="CHEBI:57720"/>
        <dbReference type="EC" id="2.4.2.1"/>
    </reaction>
</comment>
<dbReference type="GO" id="GO:0047975">
    <property type="term" value="F:guanosine phosphorylase activity"/>
    <property type="evidence" value="ECO:0007669"/>
    <property type="project" value="RHEA"/>
</dbReference>
<comment type="similarity">
    <text evidence="3">Belongs to the nucleoside phosphorylase PpnP family.</text>
</comment>
<keyword evidence="1 3" id="KW-0328">Glycosyltransferase</keyword>
<dbReference type="AlphaFoldDB" id="A0A220URR0"/>
<keyword evidence="5" id="KW-1185">Reference proteome</keyword>
<dbReference type="Proteomes" id="UP000198367">
    <property type="component" value="Chromosome"/>
</dbReference>
<keyword evidence="2 3" id="KW-0808">Transferase</keyword>
<organism evidence="4 5">
    <name type="scientific">Shewanella bicestrii</name>
    <dbReference type="NCBI Taxonomy" id="2018305"/>
    <lineage>
        <taxon>Bacteria</taxon>
        <taxon>Pseudomonadati</taxon>
        <taxon>Pseudomonadota</taxon>
        <taxon>Gammaproteobacteria</taxon>
        <taxon>Alteromonadales</taxon>
        <taxon>Shewanellaceae</taxon>
        <taxon>Shewanella</taxon>
    </lineage>
</organism>
<reference evidence="4 5" key="1">
    <citation type="submission" date="2017-07" db="EMBL/GenBank/DDBJ databases">
        <title>Phenotypical and genomic characterization of a clinical isolate of Shewanella bicestrii sp. nov. producing an extended-spectrum beta-lactamase and a new oxacillinase variant.</title>
        <authorList>
            <person name="Jousset A.B."/>
            <person name="Bonnin R.A."/>
            <person name="Girlich D."/>
            <person name="Dabos L."/>
            <person name="Potron A."/>
            <person name="Dortet L."/>
            <person name="Glaser P."/>
            <person name="Naas T."/>
        </authorList>
    </citation>
    <scope>NUCLEOTIDE SEQUENCE [LARGE SCALE GENOMIC DNA]</scope>
    <source>
        <strain evidence="4 5">JAB-1</strain>
    </source>
</reference>
<dbReference type="PANTHER" id="PTHR36540:SF1">
    <property type="entry name" value="PYRIMIDINE_PURINE NUCLEOSIDE PHOSPHORYLASE"/>
    <property type="match status" value="1"/>
</dbReference>
<dbReference type="InterPro" id="IPR011051">
    <property type="entry name" value="RmlC_Cupin_sf"/>
</dbReference>
<dbReference type="KEGG" id="sbj:CF168_19535"/>
<dbReference type="InterPro" id="IPR014710">
    <property type="entry name" value="RmlC-like_jellyroll"/>
</dbReference>
<dbReference type="SUPFAM" id="SSF51182">
    <property type="entry name" value="RmlC-like cupins"/>
    <property type="match status" value="1"/>
</dbReference>
<evidence type="ECO:0000313" key="4">
    <source>
        <dbReference type="EMBL" id="ASK70887.1"/>
    </source>
</evidence>
<dbReference type="GO" id="GO:0005829">
    <property type="term" value="C:cytosol"/>
    <property type="evidence" value="ECO:0007669"/>
    <property type="project" value="TreeGrafter"/>
</dbReference>
<dbReference type="GO" id="GO:0009032">
    <property type="term" value="F:thymidine phosphorylase activity"/>
    <property type="evidence" value="ECO:0007669"/>
    <property type="project" value="RHEA"/>
</dbReference>
<dbReference type="Gene3D" id="2.60.120.10">
    <property type="entry name" value="Jelly Rolls"/>
    <property type="match status" value="1"/>
</dbReference>
<dbReference type="GO" id="GO:0004731">
    <property type="term" value="F:purine-nucleoside phosphorylase activity"/>
    <property type="evidence" value="ECO:0007669"/>
    <property type="project" value="UniProtKB-UniRule"/>
</dbReference>
<evidence type="ECO:0000256" key="1">
    <source>
        <dbReference type="ARBA" id="ARBA00022676"/>
    </source>
</evidence>
<dbReference type="EMBL" id="CP022358">
    <property type="protein sequence ID" value="ASK70887.1"/>
    <property type="molecule type" value="Genomic_DNA"/>
</dbReference>
<comment type="catalytic activity">
    <reaction evidence="3">
        <text>uridine + phosphate = alpha-D-ribose 1-phosphate + uracil</text>
        <dbReference type="Rhea" id="RHEA:24388"/>
        <dbReference type="ChEBI" id="CHEBI:16704"/>
        <dbReference type="ChEBI" id="CHEBI:17568"/>
        <dbReference type="ChEBI" id="CHEBI:43474"/>
        <dbReference type="ChEBI" id="CHEBI:57720"/>
        <dbReference type="EC" id="2.4.2.2"/>
    </reaction>
</comment>
<dbReference type="GO" id="GO:0004850">
    <property type="term" value="F:uridine phosphorylase activity"/>
    <property type="evidence" value="ECO:0007669"/>
    <property type="project" value="RHEA"/>
</dbReference>
<evidence type="ECO:0000313" key="5">
    <source>
        <dbReference type="Proteomes" id="UP000198367"/>
    </source>
</evidence>
<accession>A0A220URR0</accession>
<comment type="catalytic activity">
    <reaction evidence="3">
        <text>guanosine + phosphate = alpha-D-ribose 1-phosphate + guanine</text>
        <dbReference type="Rhea" id="RHEA:13233"/>
        <dbReference type="ChEBI" id="CHEBI:16235"/>
        <dbReference type="ChEBI" id="CHEBI:16750"/>
        <dbReference type="ChEBI" id="CHEBI:43474"/>
        <dbReference type="ChEBI" id="CHEBI:57720"/>
        <dbReference type="EC" id="2.4.2.1"/>
    </reaction>
</comment>
<comment type="catalytic activity">
    <reaction evidence="3">
        <text>thymidine + phosphate = 2-deoxy-alpha-D-ribose 1-phosphate + thymine</text>
        <dbReference type="Rhea" id="RHEA:16037"/>
        <dbReference type="ChEBI" id="CHEBI:17748"/>
        <dbReference type="ChEBI" id="CHEBI:17821"/>
        <dbReference type="ChEBI" id="CHEBI:43474"/>
        <dbReference type="ChEBI" id="CHEBI:57259"/>
        <dbReference type="EC" id="2.4.2.2"/>
    </reaction>
</comment>
<protein>
    <recommendedName>
        <fullName evidence="3">Pyrimidine/purine nucleoside phosphorylase</fullName>
        <ecNumber evidence="3">2.4.2.1</ecNumber>
        <ecNumber evidence="3">2.4.2.2</ecNumber>
    </recommendedName>
    <alternativeName>
        <fullName evidence="3">Adenosine phosphorylase</fullName>
    </alternativeName>
    <alternativeName>
        <fullName evidence="3">Cytidine phosphorylase</fullName>
    </alternativeName>
    <alternativeName>
        <fullName evidence="3">Guanosine phosphorylase</fullName>
    </alternativeName>
    <alternativeName>
        <fullName evidence="3">Inosine phosphorylase</fullName>
    </alternativeName>
    <alternativeName>
        <fullName evidence="3">Thymidine phosphorylase</fullName>
    </alternativeName>
    <alternativeName>
        <fullName evidence="3">Uridine phosphorylase</fullName>
    </alternativeName>
    <alternativeName>
        <fullName evidence="3">Xanthosine phosphorylase</fullName>
    </alternativeName>
</protein>
<comment type="catalytic activity">
    <reaction evidence="3">
        <text>a purine D-ribonucleoside + phosphate = a purine nucleobase + alpha-D-ribose 1-phosphate</text>
        <dbReference type="Rhea" id="RHEA:19805"/>
        <dbReference type="ChEBI" id="CHEBI:26386"/>
        <dbReference type="ChEBI" id="CHEBI:43474"/>
        <dbReference type="ChEBI" id="CHEBI:57720"/>
        <dbReference type="ChEBI" id="CHEBI:142355"/>
        <dbReference type="EC" id="2.4.2.1"/>
    </reaction>
</comment>
<dbReference type="CDD" id="cd20296">
    <property type="entry name" value="cupin_PpnP-like"/>
    <property type="match status" value="1"/>
</dbReference>